<dbReference type="GO" id="GO:0071731">
    <property type="term" value="P:response to nitric oxide"/>
    <property type="evidence" value="ECO:0007669"/>
    <property type="project" value="TreeGrafter"/>
</dbReference>
<evidence type="ECO:0000256" key="9">
    <source>
        <dbReference type="ARBA" id="ARBA00023315"/>
    </source>
</evidence>
<comment type="caution">
    <text evidence="13">The sequence shown here is derived from an EMBL/GenBank/DDBJ whole genome shotgun (WGS) entry which is preliminary data.</text>
</comment>
<dbReference type="Pfam" id="PF03007">
    <property type="entry name" value="WS_DGAT_cat"/>
    <property type="match status" value="1"/>
</dbReference>
<keyword evidence="7" id="KW-0319">Glycerol metabolism</keyword>
<evidence type="ECO:0000256" key="1">
    <source>
        <dbReference type="ARBA" id="ARBA00004771"/>
    </source>
</evidence>
<reference evidence="13 14" key="1">
    <citation type="submission" date="2020-10" db="EMBL/GenBank/DDBJ databases">
        <title>Connecting structure to function with the recovery of over 1000 high-quality activated sludge metagenome-assembled genomes encoding full-length rRNA genes using long-read sequencing.</title>
        <authorList>
            <person name="Singleton C.M."/>
            <person name="Petriglieri F."/>
            <person name="Kristensen J.M."/>
            <person name="Kirkegaard R.H."/>
            <person name="Michaelsen T.Y."/>
            <person name="Andersen M.H."/>
            <person name="Karst S.M."/>
            <person name="Dueholm M.S."/>
            <person name="Nielsen P.H."/>
            <person name="Albertsen M."/>
        </authorList>
    </citation>
    <scope>NUCLEOTIDE SEQUENCE [LARGE SCALE GENOMIC DNA]</scope>
    <source>
        <strain evidence="13">Lyne_18-Q3-R50-59_MAXAC.006</strain>
    </source>
</reference>
<evidence type="ECO:0000256" key="6">
    <source>
        <dbReference type="ARBA" id="ARBA00022679"/>
    </source>
</evidence>
<dbReference type="Pfam" id="PF06974">
    <property type="entry name" value="WS_DGAT_C"/>
    <property type="match status" value="1"/>
</dbReference>
<dbReference type="GO" id="GO:0051701">
    <property type="term" value="P:biological process involved in interaction with host"/>
    <property type="evidence" value="ECO:0007669"/>
    <property type="project" value="TreeGrafter"/>
</dbReference>
<proteinExistence type="inferred from homology"/>
<dbReference type="GO" id="GO:0001666">
    <property type="term" value="P:response to hypoxia"/>
    <property type="evidence" value="ECO:0007669"/>
    <property type="project" value="TreeGrafter"/>
</dbReference>
<evidence type="ECO:0000313" key="13">
    <source>
        <dbReference type="EMBL" id="MBK9296840.1"/>
    </source>
</evidence>
<evidence type="ECO:0000256" key="4">
    <source>
        <dbReference type="ARBA" id="ARBA00013244"/>
    </source>
</evidence>
<dbReference type="InterPro" id="IPR009721">
    <property type="entry name" value="O-acyltransferase_WSD1_C"/>
</dbReference>
<comment type="similarity">
    <text evidence="3">Belongs to the long-chain O-acyltransferase family.</text>
</comment>
<dbReference type="Gene3D" id="3.30.559.10">
    <property type="entry name" value="Chloramphenicol acetyltransferase-like domain"/>
    <property type="match status" value="1"/>
</dbReference>
<evidence type="ECO:0000256" key="8">
    <source>
        <dbReference type="ARBA" id="ARBA00023098"/>
    </source>
</evidence>
<organism evidence="13 14">
    <name type="scientific">Candidatus Neomicrothrix subdominans</name>
    <dbReference type="NCBI Taxonomy" id="2954438"/>
    <lineage>
        <taxon>Bacteria</taxon>
        <taxon>Bacillati</taxon>
        <taxon>Actinomycetota</taxon>
        <taxon>Acidimicrobiia</taxon>
        <taxon>Acidimicrobiales</taxon>
        <taxon>Microthrixaceae</taxon>
        <taxon>Candidatus Neomicrothrix</taxon>
    </lineage>
</organism>
<dbReference type="GO" id="GO:0019432">
    <property type="term" value="P:triglyceride biosynthetic process"/>
    <property type="evidence" value="ECO:0007669"/>
    <property type="project" value="TreeGrafter"/>
</dbReference>
<keyword evidence="5" id="KW-0444">Lipid biosynthesis</keyword>
<dbReference type="AlphaFoldDB" id="A0A936NAR8"/>
<dbReference type="InterPro" id="IPR004255">
    <property type="entry name" value="O-acyltransferase_WSD1_N"/>
</dbReference>
<dbReference type="EMBL" id="JADJZA010000006">
    <property type="protein sequence ID" value="MBK9296840.1"/>
    <property type="molecule type" value="Genomic_DNA"/>
</dbReference>
<dbReference type="PANTHER" id="PTHR31650:SF1">
    <property type="entry name" value="WAX ESTER SYNTHASE_DIACYLGLYCEROL ACYLTRANSFERASE 4-RELATED"/>
    <property type="match status" value="1"/>
</dbReference>
<feature type="domain" description="O-acyltransferase WSD1-like N-terminal" evidence="11">
    <location>
        <begin position="39"/>
        <end position="278"/>
    </location>
</feature>
<dbReference type="GO" id="GO:0005886">
    <property type="term" value="C:plasma membrane"/>
    <property type="evidence" value="ECO:0007669"/>
    <property type="project" value="TreeGrafter"/>
</dbReference>
<evidence type="ECO:0000313" key="14">
    <source>
        <dbReference type="Proteomes" id="UP000727993"/>
    </source>
</evidence>
<keyword evidence="6" id="KW-0808">Transferase</keyword>
<dbReference type="GO" id="GO:0004144">
    <property type="term" value="F:diacylglycerol O-acyltransferase activity"/>
    <property type="evidence" value="ECO:0007669"/>
    <property type="project" value="UniProtKB-EC"/>
</dbReference>
<name>A0A936NAR8_9ACTN</name>
<evidence type="ECO:0000256" key="10">
    <source>
        <dbReference type="ARBA" id="ARBA00048109"/>
    </source>
</evidence>
<comment type="catalytic activity">
    <reaction evidence="10">
        <text>an acyl-CoA + a 1,2-diacyl-sn-glycerol = a triacyl-sn-glycerol + CoA</text>
        <dbReference type="Rhea" id="RHEA:10868"/>
        <dbReference type="ChEBI" id="CHEBI:17815"/>
        <dbReference type="ChEBI" id="CHEBI:57287"/>
        <dbReference type="ChEBI" id="CHEBI:58342"/>
        <dbReference type="ChEBI" id="CHEBI:64615"/>
        <dbReference type="EC" id="2.3.1.20"/>
    </reaction>
</comment>
<dbReference type="GO" id="GO:0006071">
    <property type="term" value="P:glycerol metabolic process"/>
    <property type="evidence" value="ECO:0007669"/>
    <property type="project" value="UniProtKB-KW"/>
</dbReference>
<gene>
    <name evidence="13" type="ORF">IPN02_08385</name>
</gene>
<dbReference type="SUPFAM" id="SSF52777">
    <property type="entry name" value="CoA-dependent acyltransferases"/>
    <property type="match status" value="1"/>
</dbReference>
<evidence type="ECO:0000259" key="11">
    <source>
        <dbReference type="Pfam" id="PF03007"/>
    </source>
</evidence>
<dbReference type="PANTHER" id="PTHR31650">
    <property type="entry name" value="O-ACYLTRANSFERASE (WSD1-LIKE) FAMILY PROTEIN"/>
    <property type="match status" value="1"/>
</dbReference>
<sequence length="469" mass="50858">MVESLDPVVREVDAFAVHMEEDPLLRSTIVAVALFDTTPDWDVFVDRMERATRLAPSFRSLLVQPPLRLGPLRRVPDPDFDLSWHLRRMAAPAPHTLDEVLGFASTAGMTAFDVARPLWEFTLVEDLTDGRSALVMKVHHSLTDGIGGIQLAQHVVDLQREAPELGPMPAVPPAERISTARLVVDSLSSNLTRTVGLAGDQLRRLPRDLVGLVRNPIGVAGRGLKVVGSIGNFVRPVTSTMSPLMTDRRLAWRYETLDVPFAELRLAGKSADGTVNDAFMAAVAGGLARYHDRHDQPVEELRVTMPVSVRESDDAEGGNRITLARIVIPVGLADPKDRIRAIRSISRQWRSEPSISYTSAIAGALNLLPRSITGEMLKHVDFTASNVPGFTVPVYVGGARVTGFYPFGPPIGASANFTLMSYAGTCNIGVTADRSAITNPQELMACLVEGFDEVLGLGGGQEDSVHRPT</sequence>
<dbReference type="EC" id="2.3.1.20" evidence="4"/>
<evidence type="ECO:0000256" key="5">
    <source>
        <dbReference type="ARBA" id="ARBA00022516"/>
    </source>
</evidence>
<evidence type="ECO:0000256" key="2">
    <source>
        <dbReference type="ARBA" id="ARBA00005189"/>
    </source>
</evidence>
<dbReference type="InterPro" id="IPR023213">
    <property type="entry name" value="CAT-like_dom_sf"/>
</dbReference>
<dbReference type="InterPro" id="IPR045034">
    <property type="entry name" value="O-acyltransferase_WSD1-like"/>
</dbReference>
<comment type="pathway">
    <text evidence="1">Glycerolipid metabolism; triacylglycerol biosynthesis.</text>
</comment>
<dbReference type="Proteomes" id="UP000727993">
    <property type="component" value="Unassembled WGS sequence"/>
</dbReference>
<evidence type="ECO:0000259" key="12">
    <source>
        <dbReference type="Pfam" id="PF06974"/>
    </source>
</evidence>
<keyword evidence="8" id="KW-0443">Lipid metabolism</keyword>
<evidence type="ECO:0000256" key="3">
    <source>
        <dbReference type="ARBA" id="ARBA00009587"/>
    </source>
</evidence>
<feature type="domain" description="O-acyltransferase WSD1 C-terminal" evidence="12">
    <location>
        <begin position="318"/>
        <end position="453"/>
    </location>
</feature>
<evidence type="ECO:0000256" key="7">
    <source>
        <dbReference type="ARBA" id="ARBA00022798"/>
    </source>
</evidence>
<accession>A0A936NAR8</accession>
<protein>
    <recommendedName>
        <fullName evidence="4">diacylglycerol O-acyltransferase</fullName>
        <ecNumber evidence="4">2.3.1.20</ecNumber>
    </recommendedName>
</protein>
<comment type="pathway">
    <text evidence="2">Lipid metabolism.</text>
</comment>
<keyword evidence="9" id="KW-0012">Acyltransferase</keyword>